<evidence type="ECO:0000313" key="3">
    <source>
        <dbReference type="EMBL" id="SIR98300.1"/>
    </source>
</evidence>
<proteinExistence type="predicted"/>
<keyword evidence="4" id="KW-1185">Reference proteome</keyword>
<dbReference type="InterPro" id="IPR040624">
    <property type="entry name" value="HalOD1"/>
</dbReference>
<feature type="domain" description="Halobacterial output" evidence="2">
    <location>
        <begin position="19"/>
        <end position="82"/>
    </location>
</feature>
<dbReference type="Proteomes" id="UP000186914">
    <property type="component" value="Unassembled WGS sequence"/>
</dbReference>
<name>A0A1N7FDC7_9EURY</name>
<dbReference type="OrthoDB" id="271604at2157"/>
<reference evidence="4" key="1">
    <citation type="submission" date="2017-01" db="EMBL/GenBank/DDBJ databases">
        <authorList>
            <person name="Varghese N."/>
            <person name="Submissions S."/>
        </authorList>
    </citation>
    <scope>NUCLEOTIDE SEQUENCE [LARGE SCALE GENOMIC DNA]</scope>
    <source>
        <strain evidence="4">CGMCC 1.7737</strain>
    </source>
</reference>
<dbReference type="EMBL" id="FTNO01000008">
    <property type="protein sequence ID" value="SIR98300.1"/>
    <property type="molecule type" value="Genomic_DNA"/>
</dbReference>
<organism evidence="3 4">
    <name type="scientific">Haladaptatus litoreus</name>
    <dbReference type="NCBI Taxonomy" id="553468"/>
    <lineage>
        <taxon>Archaea</taxon>
        <taxon>Methanobacteriati</taxon>
        <taxon>Methanobacteriota</taxon>
        <taxon>Stenosarchaea group</taxon>
        <taxon>Halobacteria</taxon>
        <taxon>Halobacteriales</taxon>
        <taxon>Haladaptataceae</taxon>
        <taxon>Haladaptatus</taxon>
    </lineage>
</organism>
<accession>A0A1N7FDC7</accession>
<dbReference type="AlphaFoldDB" id="A0A1N7FDC7"/>
<sequence>MPSTPQSHAEPSLQTSPPTQSITEAVVAAVTETSGTKPTTPLYEAIDPDALESLYQHGSPTVSFEYAGQHVTIAPDRTITVSNQ</sequence>
<gene>
    <name evidence="3" type="ORF">SAMN05421858_4967</name>
</gene>
<evidence type="ECO:0000313" key="4">
    <source>
        <dbReference type="Proteomes" id="UP000186914"/>
    </source>
</evidence>
<protein>
    <recommendedName>
        <fullName evidence="2">Halobacterial output domain-containing protein</fullName>
    </recommendedName>
</protein>
<feature type="region of interest" description="Disordered" evidence="1">
    <location>
        <begin position="1"/>
        <end position="20"/>
    </location>
</feature>
<dbReference type="Pfam" id="PF18545">
    <property type="entry name" value="HalOD1"/>
    <property type="match status" value="1"/>
</dbReference>
<evidence type="ECO:0000259" key="2">
    <source>
        <dbReference type="Pfam" id="PF18545"/>
    </source>
</evidence>
<evidence type="ECO:0000256" key="1">
    <source>
        <dbReference type="SAM" id="MobiDB-lite"/>
    </source>
</evidence>